<dbReference type="Proteomes" id="UP001061958">
    <property type="component" value="Unassembled WGS sequence"/>
</dbReference>
<comment type="caution">
    <text evidence="1">The sequence shown here is derived from an EMBL/GenBank/DDBJ whole genome shotgun (WGS) entry which is preliminary data.</text>
</comment>
<evidence type="ECO:0000313" key="1">
    <source>
        <dbReference type="EMBL" id="GJQ12765.1"/>
    </source>
</evidence>
<keyword evidence="3" id="KW-1185">Reference proteome</keyword>
<dbReference type="OrthoDB" id="9255at2759"/>
<dbReference type="EMBL" id="BQMJ01000057">
    <property type="protein sequence ID" value="GJQ14570.1"/>
    <property type="molecule type" value="Genomic_DNA"/>
</dbReference>
<name>A0A9C7PYG3_9RHOD</name>
<sequence>MEVGEGPIYMNLLASHSRRKQRSKGKDCNEQKLMPNHCISTAIPDIYFVMTLYKLSAWRRNTVVGSIILPIDDLNNFKNNGPVWCNLIQWNRKLRSIETTGRLLLTVLSTQTFELWKDGRENISCPNMTYLLFGNVSQPSFKAHHDHRCNEWDDQKATAPCLE</sequence>
<protein>
    <submittedName>
        <fullName evidence="1">Uncharacterized protein</fullName>
    </submittedName>
</protein>
<reference evidence="1" key="2">
    <citation type="submission" date="2022-01" db="EMBL/GenBank/DDBJ databases">
        <authorList>
            <person name="Hirooka S."/>
            <person name="Miyagishima S.Y."/>
        </authorList>
    </citation>
    <scope>NUCLEOTIDE SEQUENCE</scope>
    <source>
        <strain evidence="1">NBRC 102759</strain>
    </source>
</reference>
<reference evidence="1" key="1">
    <citation type="journal article" date="2022" name="Proc. Natl. Acad. Sci. U.S.A.">
        <title>Life cycle and functional genomics of the unicellular red alga Galdieria for elucidating algal and plant evolution and industrial use.</title>
        <authorList>
            <person name="Hirooka S."/>
            <person name="Itabashi T."/>
            <person name="Ichinose T.M."/>
            <person name="Onuma R."/>
            <person name="Fujiwara T."/>
            <person name="Yamashita S."/>
            <person name="Jong L.W."/>
            <person name="Tomita R."/>
            <person name="Iwane A.H."/>
            <person name="Miyagishima S.Y."/>
        </authorList>
    </citation>
    <scope>NUCLEOTIDE SEQUENCE</scope>
    <source>
        <strain evidence="1">NBRC 102759</strain>
    </source>
</reference>
<dbReference type="AlphaFoldDB" id="A0A9C7PYG3"/>
<organism evidence="1 3">
    <name type="scientific">Galdieria partita</name>
    <dbReference type="NCBI Taxonomy" id="83374"/>
    <lineage>
        <taxon>Eukaryota</taxon>
        <taxon>Rhodophyta</taxon>
        <taxon>Bangiophyceae</taxon>
        <taxon>Galdieriales</taxon>
        <taxon>Galdieriaceae</taxon>
        <taxon>Galdieria</taxon>
    </lineage>
</organism>
<gene>
    <name evidence="1" type="ORF">GpartN1_g4556.t1</name>
    <name evidence="2" type="ORF">GpartN1_g6361.t1</name>
</gene>
<dbReference type="EMBL" id="BQMJ01000036">
    <property type="protein sequence ID" value="GJQ12765.1"/>
    <property type="molecule type" value="Genomic_DNA"/>
</dbReference>
<accession>A0A9C7PYG3</accession>
<proteinExistence type="predicted"/>
<evidence type="ECO:0000313" key="2">
    <source>
        <dbReference type="EMBL" id="GJQ14570.1"/>
    </source>
</evidence>
<evidence type="ECO:0000313" key="3">
    <source>
        <dbReference type="Proteomes" id="UP001061958"/>
    </source>
</evidence>